<evidence type="ECO:0000313" key="5">
    <source>
        <dbReference type="EMBL" id="ANN86150.1"/>
    </source>
</evidence>
<dbReference type="CDD" id="cd06462">
    <property type="entry name" value="Peptidase_S24_S26"/>
    <property type="match status" value="1"/>
</dbReference>
<dbReference type="KEGG" id="vg:29064949"/>
<dbReference type="Gene3D" id="2.10.109.10">
    <property type="entry name" value="Umud Fragment, subunit A"/>
    <property type="match status" value="1"/>
</dbReference>
<proteinExistence type="predicted"/>
<dbReference type="Pfam" id="PF01381">
    <property type="entry name" value="HTH_3"/>
    <property type="match status" value="1"/>
</dbReference>
<feature type="domain" description="HTH cro/C1-type" evidence="4">
    <location>
        <begin position="5"/>
        <end position="59"/>
    </location>
</feature>
<dbReference type="InterPro" id="IPR015927">
    <property type="entry name" value="Peptidase_S24_S26A/B/C"/>
</dbReference>
<keyword evidence="2" id="KW-0238">DNA-binding</keyword>
<name>A0A193GZ18_9CAUD</name>
<dbReference type="PANTHER" id="PTHR40661">
    <property type="match status" value="1"/>
</dbReference>
<dbReference type="PANTHER" id="PTHR40661:SF3">
    <property type="entry name" value="FELS-1 PROPHAGE TRANSCRIPTIONAL REGULATOR"/>
    <property type="match status" value="1"/>
</dbReference>
<reference evidence="5 6" key="2">
    <citation type="submission" date="2016-07" db="EMBL/GenBank/DDBJ databases">
        <title>Whole genome sequeicing and characterization of Enterobacter phage Arya isolated from the termite gut.</title>
        <authorList>
            <person name="Tikhe C."/>
            <person name="Husseneder C."/>
        </authorList>
    </citation>
    <scope>NUCLEOTIDE SEQUENCE [LARGE SCALE GENOMIC DNA]</scope>
</reference>
<dbReference type="InterPro" id="IPR001387">
    <property type="entry name" value="Cro/C1-type_HTH"/>
</dbReference>
<protein>
    <submittedName>
        <fullName evidence="5">Putative DNA binding helix-turn helix protein</fullName>
    </submittedName>
</protein>
<evidence type="ECO:0000313" key="6">
    <source>
        <dbReference type="Proteomes" id="UP000201689"/>
    </source>
</evidence>
<keyword evidence="1" id="KW-0805">Transcription regulation</keyword>
<dbReference type="Pfam" id="PF00717">
    <property type="entry name" value="Peptidase_S24"/>
    <property type="match status" value="1"/>
</dbReference>
<sequence>MPNRIRERRQAAGLTLQDVAEKLKTTAVTVSRWEREPQRVTLVILDKLAAAIGCSKEELLARSLPLTNSADLNESALAGLAQFYDIPAERISLVVVATDMMAPTFAQGDHCFIDKSITWIDNAGVYAIILNGEARLVRGHRNLEGGIRLTCDNPLYKVDFTWADERLEVIGKVIGHHRKI</sequence>
<dbReference type="Gene3D" id="1.10.260.40">
    <property type="entry name" value="lambda repressor-like DNA-binding domains"/>
    <property type="match status" value="1"/>
</dbReference>
<evidence type="ECO:0000256" key="2">
    <source>
        <dbReference type="ARBA" id="ARBA00023125"/>
    </source>
</evidence>
<dbReference type="SMART" id="SM00530">
    <property type="entry name" value="HTH_XRE"/>
    <property type="match status" value="1"/>
</dbReference>
<keyword evidence="6" id="KW-1185">Reference proteome</keyword>
<dbReference type="EMBL" id="KX231828">
    <property type="protein sequence ID" value="ANN86150.1"/>
    <property type="molecule type" value="Genomic_DNA"/>
</dbReference>
<organism evidence="5 6">
    <name type="scientific">Enterobacter phage Arya</name>
    <dbReference type="NCBI Taxonomy" id="1864622"/>
    <lineage>
        <taxon>Viruses</taxon>
        <taxon>Duplodnaviria</taxon>
        <taxon>Heunggongvirae</taxon>
        <taxon>Uroviricota</taxon>
        <taxon>Caudoviricetes</taxon>
        <taxon>Iiscvirinae</taxon>
        <taxon>Aryavirus</taxon>
        <taxon>Aryavirus arya</taxon>
    </lineage>
</organism>
<dbReference type="RefSeq" id="YP_009284306.1">
    <property type="nucleotide sequence ID" value="NC_031048.1"/>
</dbReference>
<evidence type="ECO:0000256" key="3">
    <source>
        <dbReference type="ARBA" id="ARBA00023163"/>
    </source>
</evidence>
<dbReference type="SUPFAM" id="SSF47413">
    <property type="entry name" value="lambda repressor-like DNA-binding domains"/>
    <property type="match status" value="1"/>
</dbReference>
<dbReference type="CDD" id="cd00093">
    <property type="entry name" value="HTH_XRE"/>
    <property type="match status" value="1"/>
</dbReference>
<dbReference type="InterPro" id="IPR010982">
    <property type="entry name" value="Lambda_DNA-bd_dom_sf"/>
</dbReference>
<keyword evidence="3" id="KW-0804">Transcription</keyword>
<evidence type="ECO:0000256" key="1">
    <source>
        <dbReference type="ARBA" id="ARBA00023015"/>
    </source>
</evidence>
<dbReference type="Proteomes" id="UP000201689">
    <property type="component" value="Segment"/>
</dbReference>
<dbReference type="GeneID" id="29064949"/>
<reference evidence="5 6" key="1">
    <citation type="submission" date="2016-05" db="EMBL/GenBank/DDBJ databases">
        <authorList>
            <person name="Lavstsen T."/>
            <person name="Jespersen J.S."/>
        </authorList>
    </citation>
    <scope>NUCLEOTIDE SEQUENCE [LARGE SCALE GENOMIC DNA]</scope>
</reference>
<dbReference type="SUPFAM" id="SSF51306">
    <property type="entry name" value="LexA/Signal peptidase"/>
    <property type="match status" value="1"/>
</dbReference>
<gene>
    <name evidence="5" type="ORF">BI096_gp55</name>
</gene>
<dbReference type="InterPro" id="IPR036286">
    <property type="entry name" value="LexA/Signal_pep-like_sf"/>
</dbReference>
<dbReference type="GO" id="GO:0003677">
    <property type="term" value="F:DNA binding"/>
    <property type="evidence" value="ECO:0007669"/>
    <property type="project" value="UniProtKB-KW"/>
</dbReference>
<dbReference type="PROSITE" id="PS50943">
    <property type="entry name" value="HTH_CROC1"/>
    <property type="match status" value="1"/>
</dbReference>
<accession>A0A193GZ18</accession>
<evidence type="ECO:0000259" key="4">
    <source>
        <dbReference type="PROSITE" id="PS50943"/>
    </source>
</evidence>